<dbReference type="InterPro" id="IPR036509">
    <property type="entry name" value="Met_Sox_Rdtase_MsrA_sf"/>
</dbReference>
<evidence type="ECO:0000256" key="2">
    <source>
        <dbReference type="ARBA" id="ARBA00047806"/>
    </source>
</evidence>
<dbReference type="KEGG" id="wne:PIG85_08010"/>
<dbReference type="InterPro" id="IPR002569">
    <property type="entry name" value="Met_Sox_Rdtase_MsrA_dom"/>
</dbReference>
<dbReference type="HAMAP" id="MF_01401">
    <property type="entry name" value="MsrA"/>
    <property type="match status" value="1"/>
</dbReference>
<evidence type="ECO:0000256" key="3">
    <source>
        <dbReference type="ARBA" id="ARBA00048782"/>
    </source>
</evidence>
<feature type="active site" evidence="4">
    <location>
        <position position="41"/>
    </location>
</feature>
<accession>A0AB38XSB0</accession>
<dbReference type="RefSeq" id="WP_004807466.1">
    <property type="nucleotide sequence ID" value="NZ_CP116394.1"/>
</dbReference>
<protein>
    <recommendedName>
        <fullName evidence="4">Peptide methionine sulfoxide reductase MsrA</fullName>
        <shortName evidence="4">Protein-methionine-S-oxide reductase</shortName>
        <ecNumber evidence="4">1.8.4.11</ecNumber>
    </recommendedName>
    <alternativeName>
        <fullName evidence="4">Peptide-methionine (S)-S-oxide reductase</fullName>
        <shortName evidence="4">Peptide Met(O) reductase</shortName>
    </alternativeName>
</protein>
<feature type="domain" description="Peptide methionine sulphoxide reductase MsrA" evidence="5">
    <location>
        <begin position="34"/>
        <end position="190"/>
    </location>
</feature>
<dbReference type="Pfam" id="PF01625">
    <property type="entry name" value="PMSR"/>
    <property type="match status" value="1"/>
</dbReference>
<comment type="catalytic activity">
    <reaction evidence="3 4">
        <text>[thioredoxin]-disulfide + L-methionine + H2O = L-methionine (S)-S-oxide + [thioredoxin]-dithiol</text>
        <dbReference type="Rhea" id="RHEA:19993"/>
        <dbReference type="Rhea" id="RHEA-COMP:10698"/>
        <dbReference type="Rhea" id="RHEA-COMP:10700"/>
        <dbReference type="ChEBI" id="CHEBI:15377"/>
        <dbReference type="ChEBI" id="CHEBI:29950"/>
        <dbReference type="ChEBI" id="CHEBI:50058"/>
        <dbReference type="ChEBI" id="CHEBI:57844"/>
        <dbReference type="ChEBI" id="CHEBI:58772"/>
        <dbReference type="EC" id="1.8.4.11"/>
    </reaction>
</comment>
<dbReference type="EC" id="1.8.4.11" evidence="4"/>
<dbReference type="PANTHER" id="PTHR42799">
    <property type="entry name" value="MITOCHONDRIAL PEPTIDE METHIONINE SULFOXIDE REDUCTASE"/>
    <property type="match status" value="1"/>
</dbReference>
<comment type="function">
    <text evidence="4">Has an important function as a repair enzyme for proteins that have been inactivated by oxidation. Catalyzes the reversible oxidation-reduction of methionine sulfoxide in proteins to methionine.</text>
</comment>
<dbReference type="NCBIfam" id="TIGR00401">
    <property type="entry name" value="msrA"/>
    <property type="match status" value="1"/>
</dbReference>
<proteinExistence type="inferred from homology"/>
<comment type="catalytic activity">
    <reaction evidence="2 4">
        <text>L-methionyl-[protein] + [thioredoxin]-disulfide + H2O = L-methionyl-(S)-S-oxide-[protein] + [thioredoxin]-dithiol</text>
        <dbReference type="Rhea" id="RHEA:14217"/>
        <dbReference type="Rhea" id="RHEA-COMP:10698"/>
        <dbReference type="Rhea" id="RHEA-COMP:10700"/>
        <dbReference type="Rhea" id="RHEA-COMP:12313"/>
        <dbReference type="Rhea" id="RHEA-COMP:12315"/>
        <dbReference type="ChEBI" id="CHEBI:15377"/>
        <dbReference type="ChEBI" id="CHEBI:16044"/>
        <dbReference type="ChEBI" id="CHEBI:29950"/>
        <dbReference type="ChEBI" id="CHEBI:44120"/>
        <dbReference type="ChEBI" id="CHEBI:50058"/>
        <dbReference type="EC" id="1.8.4.11"/>
    </reaction>
</comment>
<dbReference type="GO" id="GO:0008113">
    <property type="term" value="F:peptide-methionine (S)-S-oxide reductase activity"/>
    <property type="evidence" value="ECO:0007669"/>
    <property type="project" value="UniProtKB-UniRule"/>
</dbReference>
<dbReference type="SUPFAM" id="SSF55068">
    <property type="entry name" value="Peptide methionine sulfoxide reductase"/>
    <property type="match status" value="1"/>
</dbReference>
<dbReference type="PANTHER" id="PTHR42799:SF2">
    <property type="entry name" value="MITOCHONDRIAL PEPTIDE METHIONINE SULFOXIDE REDUCTASE"/>
    <property type="match status" value="1"/>
</dbReference>
<name>A0AB38XSB0_9ACTO</name>
<comment type="similarity">
    <text evidence="4">Belongs to the MsrA Met sulfoxide reductase family.</text>
</comment>
<evidence type="ECO:0000256" key="4">
    <source>
        <dbReference type="HAMAP-Rule" id="MF_01401"/>
    </source>
</evidence>
<evidence type="ECO:0000313" key="6">
    <source>
        <dbReference type="EMBL" id="WCE47124.1"/>
    </source>
</evidence>
<dbReference type="GO" id="GO:0005737">
    <property type="term" value="C:cytoplasm"/>
    <property type="evidence" value="ECO:0007669"/>
    <property type="project" value="TreeGrafter"/>
</dbReference>
<dbReference type="Gene3D" id="3.30.1060.10">
    <property type="entry name" value="Peptide methionine sulphoxide reductase MsrA"/>
    <property type="match status" value="1"/>
</dbReference>
<keyword evidence="1 4" id="KW-0560">Oxidoreductase</keyword>
<evidence type="ECO:0000313" key="7">
    <source>
        <dbReference type="Proteomes" id="UP001211044"/>
    </source>
</evidence>
<dbReference type="EMBL" id="CP116394">
    <property type="protein sequence ID" value="WCE47124.1"/>
    <property type="molecule type" value="Genomic_DNA"/>
</dbReference>
<reference evidence="6" key="1">
    <citation type="submission" date="2023-01" db="EMBL/GenBank/DDBJ databases">
        <title>Comparative Genomic Analysis of the Clinically-Derived Winkia Strain NY0527 Provides Evidence into the Taxonomic Reassignment of Winkia neuii and Characterizes Their Virulence Traits.</title>
        <authorList>
            <person name="Cai X."/>
            <person name="Peng Y."/>
            <person name="Li M."/>
            <person name="Qiu Y."/>
            <person name="Wang Y."/>
            <person name="Xu L."/>
            <person name="Hou Q."/>
        </authorList>
    </citation>
    <scope>NUCLEOTIDE SEQUENCE</scope>
    <source>
        <strain evidence="6">NY0527</strain>
    </source>
</reference>
<evidence type="ECO:0000256" key="1">
    <source>
        <dbReference type="ARBA" id="ARBA00023002"/>
    </source>
</evidence>
<dbReference type="InterPro" id="IPR050162">
    <property type="entry name" value="MsrA_MetSO_reductase"/>
</dbReference>
<dbReference type="GO" id="GO:0034599">
    <property type="term" value="P:cellular response to oxidative stress"/>
    <property type="evidence" value="ECO:0007669"/>
    <property type="project" value="TreeGrafter"/>
</dbReference>
<gene>
    <name evidence="4 6" type="primary">msrA</name>
    <name evidence="6" type="ORF">PIG85_08010</name>
</gene>
<dbReference type="AlphaFoldDB" id="A0AB38XSB0"/>
<sequence>MVFFPTANTVPTVAGRHPVLGTSPDGPFDKNVRTIYLAMGCFWGAERIFWNTPGVLNTSVGFQGGTVANPSYKLVCTNTTGHAETVKVIYDPTAISDEGVLKVFWENHDPTTLNRQGNDRGRQYRSAIFTTTDGQYSAAVATKEAFGKVLAEAGKGQIVTEIHEPSEDLVFYPAEEEHQAYLFKNPDGYCMHGPNGFSCPTGVL</sequence>
<organism evidence="6 7">
    <name type="scientific">Winkia neuii subsp. anitrata</name>
    <dbReference type="NCBI Taxonomy" id="29318"/>
    <lineage>
        <taxon>Bacteria</taxon>
        <taxon>Bacillati</taxon>
        <taxon>Actinomycetota</taxon>
        <taxon>Actinomycetes</taxon>
        <taxon>Actinomycetales</taxon>
        <taxon>Actinomycetaceae</taxon>
        <taxon>Winkia</taxon>
    </lineage>
</organism>
<dbReference type="Proteomes" id="UP001211044">
    <property type="component" value="Chromosome"/>
</dbReference>
<evidence type="ECO:0000259" key="5">
    <source>
        <dbReference type="Pfam" id="PF01625"/>
    </source>
</evidence>